<gene>
    <name evidence="1" type="ORF">I7I53_06996</name>
</gene>
<dbReference type="AlphaFoldDB" id="A0A8A1LC50"/>
<organism evidence="1 2">
    <name type="scientific">Ajellomyces capsulatus (strain H88)</name>
    <name type="common">Darling's disease fungus</name>
    <name type="synonym">Histoplasma capsulatum</name>
    <dbReference type="NCBI Taxonomy" id="544711"/>
    <lineage>
        <taxon>Eukaryota</taxon>
        <taxon>Fungi</taxon>
        <taxon>Dikarya</taxon>
        <taxon>Ascomycota</taxon>
        <taxon>Pezizomycotina</taxon>
        <taxon>Eurotiomycetes</taxon>
        <taxon>Eurotiomycetidae</taxon>
        <taxon>Onygenales</taxon>
        <taxon>Ajellomycetaceae</taxon>
        <taxon>Histoplasma</taxon>
    </lineage>
</organism>
<reference evidence="1" key="1">
    <citation type="submission" date="2021-01" db="EMBL/GenBank/DDBJ databases">
        <title>Chromosome-level genome assembly of a human fungal pathogen reveals clustering of transcriptionally co-regulated genes.</title>
        <authorList>
            <person name="Voorhies M."/>
            <person name="Cohen S."/>
            <person name="Shea T.P."/>
            <person name="Petrus S."/>
            <person name="Munoz J.F."/>
            <person name="Poplawski S."/>
            <person name="Goldman W.E."/>
            <person name="Michael T."/>
            <person name="Cuomo C.A."/>
            <person name="Sil A."/>
            <person name="Beyhan S."/>
        </authorList>
    </citation>
    <scope>NUCLEOTIDE SEQUENCE</scope>
    <source>
        <strain evidence="1">H88</strain>
    </source>
</reference>
<evidence type="ECO:0000313" key="2">
    <source>
        <dbReference type="Proteomes" id="UP000663419"/>
    </source>
</evidence>
<protein>
    <submittedName>
        <fullName evidence="1">Uncharacterized protein</fullName>
    </submittedName>
</protein>
<accession>A0A8A1LC50</accession>
<dbReference type="EMBL" id="CP069103">
    <property type="protein sequence ID" value="QSS51629.1"/>
    <property type="molecule type" value="Genomic_DNA"/>
</dbReference>
<sequence>MHFWDRFGGWWGGYSRQPTNSSHQPTTISIPSISTASSAEIATRQMDQEPLFDVVQCLPPDDDLISDARKEIQNALDKTEVFSEFGYVPLGWGSKCDELFHHGLNLSGNTLIERQCGPYSNAEKIRMVVLMSKNHRPLLNVSVGPNYVLIFRPFKDTLDSNNGFFKMRNGRCISSSQSLDCLQLDQALILDGNVRIDYPLTGGGLCMLLAMKKKI</sequence>
<dbReference type="VEuPathDB" id="FungiDB:I7I53_06996"/>
<dbReference type="Proteomes" id="UP000663419">
    <property type="component" value="Chromosome 2"/>
</dbReference>
<name>A0A8A1LC50_AJEC8</name>
<proteinExistence type="predicted"/>
<evidence type="ECO:0000313" key="1">
    <source>
        <dbReference type="EMBL" id="QSS51629.1"/>
    </source>
</evidence>